<dbReference type="EMBL" id="WOCE01000018">
    <property type="protein sequence ID" value="KAE9594024.1"/>
    <property type="molecule type" value="Genomic_DNA"/>
</dbReference>
<keyword evidence="4 5" id="KW-0687">Ribonucleoprotein</keyword>
<dbReference type="Pfam" id="PF00252">
    <property type="entry name" value="Ribosomal_L16"/>
    <property type="match status" value="1"/>
</dbReference>
<dbReference type="InterPro" id="IPR036920">
    <property type="entry name" value="Ribosomal_uL16_sf"/>
</dbReference>
<name>A0A6A4P1J3_LUPAL</name>
<evidence type="ECO:0000256" key="1">
    <source>
        <dbReference type="ARBA" id="ARBA00008931"/>
    </source>
</evidence>
<evidence type="ECO:0000256" key="2">
    <source>
        <dbReference type="ARBA" id="ARBA00022640"/>
    </source>
</evidence>
<dbReference type="GO" id="GO:0032543">
    <property type="term" value="P:mitochondrial translation"/>
    <property type="evidence" value="ECO:0007669"/>
    <property type="project" value="TreeGrafter"/>
</dbReference>
<gene>
    <name evidence="6" type="ORF">Lalb_Chr18g0049321</name>
</gene>
<keyword evidence="3 5" id="KW-0689">Ribosomal protein</keyword>
<dbReference type="SUPFAM" id="SSF54686">
    <property type="entry name" value="Ribosomal protein L16p/L10e"/>
    <property type="match status" value="1"/>
</dbReference>
<dbReference type="PANTHER" id="PTHR12220:SF13">
    <property type="entry name" value="LARGE RIBOSOMAL SUBUNIT PROTEIN UL16M"/>
    <property type="match status" value="1"/>
</dbReference>
<evidence type="ECO:0000256" key="4">
    <source>
        <dbReference type="ARBA" id="ARBA00023274"/>
    </source>
</evidence>
<dbReference type="NCBIfam" id="TIGR01164">
    <property type="entry name" value="rplP_bact"/>
    <property type="match status" value="1"/>
</dbReference>
<dbReference type="GO" id="GO:0003735">
    <property type="term" value="F:structural constituent of ribosome"/>
    <property type="evidence" value="ECO:0007669"/>
    <property type="project" value="InterPro"/>
</dbReference>
<keyword evidence="7" id="KW-1185">Reference proteome</keyword>
<dbReference type="GO" id="GO:0019843">
    <property type="term" value="F:rRNA binding"/>
    <property type="evidence" value="ECO:0007669"/>
    <property type="project" value="InterPro"/>
</dbReference>
<dbReference type="InterPro" id="IPR016180">
    <property type="entry name" value="Ribosomal_uL16_dom"/>
</dbReference>
<dbReference type="GO" id="GO:0005762">
    <property type="term" value="C:mitochondrial large ribosomal subunit"/>
    <property type="evidence" value="ECO:0007669"/>
    <property type="project" value="TreeGrafter"/>
</dbReference>
<comment type="caution">
    <text evidence="6">The sequence shown here is derived from an EMBL/GenBank/DDBJ whole genome shotgun (WGS) entry which is preliminary data.</text>
</comment>
<proteinExistence type="inferred from homology"/>
<comment type="similarity">
    <text evidence="1 5">Belongs to the universal ribosomal protein uL16 family.</text>
</comment>
<keyword evidence="2" id="KW-0934">Plastid</keyword>
<sequence length="88" mass="10451">MKGISYRGNHIYFQQYALQALEPTWITYRQTEASRRAMSRNVQWSGQIWVHIFPDKPIIVRHTKTRMGLVKGSLEYWVVVVKPGRILY</sequence>
<dbReference type="CDD" id="cd01433">
    <property type="entry name" value="Ribosomal_L16_L10e"/>
    <property type="match status" value="1"/>
</dbReference>
<dbReference type="OrthoDB" id="1543668at2759"/>
<evidence type="ECO:0000256" key="5">
    <source>
        <dbReference type="RuleBase" id="RU004413"/>
    </source>
</evidence>
<dbReference type="PANTHER" id="PTHR12220">
    <property type="entry name" value="50S/60S RIBOSOMAL PROTEIN L16"/>
    <property type="match status" value="1"/>
</dbReference>
<dbReference type="Proteomes" id="UP000447434">
    <property type="component" value="Chromosome 18"/>
</dbReference>
<evidence type="ECO:0000313" key="7">
    <source>
        <dbReference type="Proteomes" id="UP000447434"/>
    </source>
</evidence>
<dbReference type="InterPro" id="IPR000114">
    <property type="entry name" value="Ribosomal_uL16_bact-type"/>
</dbReference>
<dbReference type="PRINTS" id="PR00060">
    <property type="entry name" value="RIBOSOMALL16"/>
</dbReference>
<dbReference type="InterPro" id="IPR047873">
    <property type="entry name" value="Ribosomal_uL16"/>
</dbReference>
<organism evidence="6 7">
    <name type="scientific">Lupinus albus</name>
    <name type="common">White lupine</name>
    <name type="synonym">Lupinus termis</name>
    <dbReference type="NCBI Taxonomy" id="3870"/>
    <lineage>
        <taxon>Eukaryota</taxon>
        <taxon>Viridiplantae</taxon>
        <taxon>Streptophyta</taxon>
        <taxon>Embryophyta</taxon>
        <taxon>Tracheophyta</taxon>
        <taxon>Spermatophyta</taxon>
        <taxon>Magnoliopsida</taxon>
        <taxon>eudicotyledons</taxon>
        <taxon>Gunneridae</taxon>
        <taxon>Pentapetalae</taxon>
        <taxon>rosids</taxon>
        <taxon>fabids</taxon>
        <taxon>Fabales</taxon>
        <taxon>Fabaceae</taxon>
        <taxon>Papilionoideae</taxon>
        <taxon>50 kb inversion clade</taxon>
        <taxon>genistoids sensu lato</taxon>
        <taxon>core genistoids</taxon>
        <taxon>Genisteae</taxon>
        <taxon>Lupinus</taxon>
    </lineage>
</organism>
<protein>
    <submittedName>
        <fullName evidence="6">Putative ribosomal protein L16</fullName>
    </submittedName>
</protein>
<reference evidence="7" key="1">
    <citation type="journal article" date="2020" name="Nat. Commun.">
        <title>Genome sequence of the cluster root forming white lupin.</title>
        <authorList>
            <person name="Hufnagel B."/>
            <person name="Marques A."/>
            <person name="Soriano A."/>
            <person name="Marques L."/>
            <person name="Divol F."/>
            <person name="Doumas P."/>
            <person name="Sallet E."/>
            <person name="Mancinotti D."/>
            <person name="Carrere S."/>
            <person name="Marande W."/>
            <person name="Arribat S."/>
            <person name="Keller J."/>
            <person name="Huneau C."/>
            <person name="Blein T."/>
            <person name="Aime D."/>
            <person name="Laguerre M."/>
            <person name="Taylor J."/>
            <person name="Schubert V."/>
            <person name="Nelson M."/>
            <person name="Geu-Flores F."/>
            <person name="Crespi M."/>
            <person name="Gallardo-Guerrero K."/>
            <person name="Delaux P.-M."/>
            <person name="Salse J."/>
            <person name="Berges H."/>
            <person name="Guyot R."/>
            <person name="Gouzy J."/>
            <person name="Peret B."/>
        </authorList>
    </citation>
    <scope>NUCLEOTIDE SEQUENCE [LARGE SCALE GENOMIC DNA]</scope>
    <source>
        <strain evidence="7">cv. Amiga</strain>
    </source>
</reference>
<dbReference type="AlphaFoldDB" id="A0A6A4P1J3"/>
<evidence type="ECO:0000256" key="3">
    <source>
        <dbReference type="ARBA" id="ARBA00022980"/>
    </source>
</evidence>
<dbReference type="Gene3D" id="3.90.1170.10">
    <property type="entry name" value="Ribosomal protein L10e/L16"/>
    <property type="match status" value="1"/>
</dbReference>
<evidence type="ECO:0000313" key="6">
    <source>
        <dbReference type="EMBL" id="KAE9594024.1"/>
    </source>
</evidence>
<accession>A0A6A4P1J3</accession>